<keyword evidence="1" id="KW-1133">Transmembrane helix</keyword>
<name>A0A4Y8ZW16_9SPHN</name>
<keyword evidence="3" id="KW-1185">Reference proteome</keyword>
<gene>
    <name evidence="2" type="ORF">E2493_03405</name>
</gene>
<dbReference type="AlphaFoldDB" id="A0A4Y8ZW16"/>
<keyword evidence="1" id="KW-0472">Membrane</keyword>
<comment type="caution">
    <text evidence="2">The sequence shown here is derived from an EMBL/GenBank/DDBJ whole genome shotgun (WGS) entry which is preliminary data.</text>
</comment>
<reference evidence="2 3" key="1">
    <citation type="submission" date="2019-03" db="EMBL/GenBank/DDBJ databases">
        <title>Genome sequence of Sphingomonas sp. 17J27-24.</title>
        <authorList>
            <person name="Kim M."/>
            <person name="Maeng S."/>
            <person name="Sathiyaraj S."/>
        </authorList>
    </citation>
    <scope>NUCLEOTIDE SEQUENCE [LARGE SCALE GENOMIC DNA]</scope>
    <source>
        <strain evidence="2 3">17J27-24</strain>
    </source>
</reference>
<dbReference type="InterPro" id="IPR008621">
    <property type="entry name" value="Cbb3-typ_cyt_oxidase_comp"/>
</dbReference>
<dbReference type="EMBL" id="SPDV01000004">
    <property type="protein sequence ID" value="TFI59677.1"/>
    <property type="molecule type" value="Genomic_DNA"/>
</dbReference>
<evidence type="ECO:0000256" key="1">
    <source>
        <dbReference type="SAM" id="Phobius"/>
    </source>
</evidence>
<sequence length="52" mass="6027">MSYETFRHFADSWGLLAMALVYLAFTGWAFLPRNRGRNRDAANMIFEDSDHG</sequence>
<protein>
    <submittedName>
        <fullName evidence="2">Cbb3-type cytochrome c oxidase subunit 3</fullName>
    </submittedName>
</protein>
<evidence type="ECO:0000313" key="2">
    <source>
        <dbReference type="EMBL" id="TFI59677.1"/>
    </source>
</evidence>
<evidence type="ECO:0000313" key="3">
    <source>
        <dbReference type="Proteomes" id="UP000298213"/>
    </source>
</evidence>
<feature type="transmembrane region" description="Helical" evidence="1">
    <location>
        <begin position="12"/>
        <end position="31"/>
    </location>
</feature>
<dbReference type="RefSeq" id="WP_135083740.1">
    <property type="nucleotide sequence ID" value="NZ_SPDV01000004.1"/>
</dbReference>
<proteinExistence type="predicted"/>
<organism evidence="2 3">
    <name type="scientific">Sphingomonas parva</name>
    <dbReference type="NCBI Taxonomy" id="2555898"/>
    <lineage>
        <taxon>Bacteria</taxon>
        <taxon>Pseudomonadati</taxon>
        <taxon>Pseudomonadota</taxon>
        <taxon>Alphaproteobacteria</taxon>
        <taxon>Sphingomonadales</taxon>
        <taxon>Sphingomonadaceae</taxon>
        <taxon>Sphingomonas</taxon>
    </lineage>
</organism>
<dbReference type="Pfam" id="PF05545">
    <property type="entry name" value="FixQ"/>
    <property type="match status" value="1"/>
</dbReference>
<keyword evidence="1" id="KW-0812">Transmembrane</keyword>
<dbReference type="Proteomes" id="UP000298213">
    <property type="component" value="Unassembled WGS sequence"/>
</dbReference>
<accession>A0A4Y8ZW16</accession>
<dbReference type="CDD" id="cd01324">
    <property type="entry name" value="cbb3_Oxidase_CcoQ"/>
    <property type="match status" value="1"/>
</dbReference>
<dbReference type="OrthoDB" id="9801588at2"/>